<dbReference type="RefSeq" id="WP_378614963.1">
    <property type="nucleotide sequence ID" value="NZ_JBHSAX010000019.1"/>
</dbReference>
<protein>
    <submittedName>
        <fullName evidence="1">Dienelactone hydrolase family protein</fullName>
        <ecNumber evidence="1">3.1.-.-</ecNumber>
    </submittedName>
</protein>
<gene>
    <name evidence="1" type="ORF">ACFO0B_24760</name>
</gene>
<organism evidence="1 2">
    <name type="scientific">Nocardia jiangsuensis</name>
    <dbReference type="NCBI Taxonomy" id="1691563"/>
    <lineage>
        <taxon>Bacteria</taxon>
        <taxon>Bacillati</taxon>
        <taxon>Actinomycetota</taxon>
        <taxon>Actinomycetes</taxon>
        <taxon>Mycobacteriales</taxon>
        <taxon>Nocardiaceae</taxon>
        <taxon>Nocardia</taxon>
    </lineage>
</organism>
<proteinExistence type="predicted"/>
<accession>A0ABV8E093</accession>
<dbReference type="Gene3D" id="3.40.50.1820">
    <property type="entry name" value="alpha/beta hydrolase"/>
    <property type="match status" value="1"/>
</dbReference>
<evidence type="ECO:0000313" key="2">
    <source>
        <dbReference type="Proteomes" id="UP001595696"/>
    </source>
</evidence>
<dbReference type="EC" id="3.1.-.-" evidence="1"/>
<keyword evidence="2" id="KW-1185">Reference proteome</keyword>
<dbReference type="EMBL" id="JBHSAX010000019">
    <property type="protein sequence ID" value="MFC3965211.1"/>
    <property type="molecule type" value="Genomic_DNA"/>
</dbReference>
<sequence>MTDSGAITALELDEQITVRAEGTALRGHLRIPCGARAIVLVAHGSGTWRDSPRNSHIAGKLTDRGLGSLTMDLLTPAEATTDLIFDITLLGRRLLAVRHWLAGSPYQWMPVGLLGVGSDAPVALWTAGEPDVRVGSVVVHGARPDLAADRLTRVLAPTLFVSGGADQRIRRCVRTAAALVPAPTRITELGVSTNPVPRDRLGMWSSYLASVWFGEHLGTVPQRP</sequence>
<dbReference type="Proteomes" id="UP001595696">
    <property type="component" value="Unassembled WGS sequence"/>
</dbReference>
<name>A0ABV8E093_9NOCA</name>
<dbReference type="InterPro" id="IPR029058">
    <property type="entry name" value="AB_hydrolase_fold"/>
</dbReference>
<reference evidence="2" key="1">
    <citation type="journal article" date="2019" name="Int. J. Syst. Evol. Microbiol.">
        <title>The Global Catalogue of Microorganisms (GCM) 10K type strain sequencing project: providing services to taxonomists for standard genome sequencing and annotation.</title>
        <authorList>
            <consortium name="The Broad Institute Genomics Platform"/>
            <consortium name="The Broad Institute Genome Sequencing Center for Infectious Disease"/>
            <person name="Wu L."/>
            <person name="Ma J."/>
        </authorList>
    </citation>
    <scope>NUCLEOTIDE SEQUENCE [LARGE SCALE GENOMIC DNA]</scope>
    <source>
        <strain evidence="2">CGMCC 4.7330</strain>
    </source>
</reference>
<keyword evidence="1" id="KW-0378">Hydrolase</keyword>
<evidence type="ECO:0000313" key="1">
    <source>
        <dbReference type="EMBL" id="MFC3965211.1"/>
    </source>
</evidence>
<dbReference type="SUPFAM" id="SSF53474">
    <property type="entry name" value="alpha/beta-Hydrolases"/>
    <property type="match status" value="1"/>
</dbReference>
<dbReference type="GO" id="GO:0016787">
    <property type="term" value="F:hydrolase activity"/>
    <property type="evidence" value="ECO:0007669"/>
    <property type="project" value="UniProtKB-KW"/>
</dbReference>
<comment type="caution">
    <text evidence="1">The sequence shown here is derived from an EMBL/GenBank/DDBJ whole genome shotgun (WGS) entry which is preliminary data.</text>
</comment>